<comment type="caution">
    <text evidence="2">The sequence shown here is derived from an EMBL/GenBank/DDBJ whole genome shotgun (WGS) entry which is preliminary data.</text>
</comment>
<dbReference type="HOGENOM" id="CLU_2749305_0_0_10"/>
<dbReference type="Pfam" id="PF02810">
    <property type="entry name" value="SEC-C"/>
    <property type="match status" value="1"/>
</dbReference>
<feature type="region of interest" description="Disordered" evidence="1">
    <location>
        <begin position="50"/>
        <end position="70"/>
    </location>
</feature>
<dbReference type="InterPro" id="IPR004027">
    <property type="entry name" value="SEC_C_motif"/>
</dbReference>
<dbReference type="Proteomes" id="UP000003879">
    <property type="component" value="Unassembled WGS sequence"/>
</dbReference>
<feature type="compositionally biased region" description="Basic and acidic residues" evidence="1">
    <location>
        <begin position="59"/>
        <end position="70"/>
    </location>
</feature>
<dbReference type="SUPFAM" id="SSF103642">
    <property type="entry name" value="Sec-C motif"/>
    <property type="match status" value="1"/>
</dbReference>
<dbReference type="AlphaFoldDB" id="A0A0E2AQQ5"/>
<sequence>MKEKRMVSVLIPKDGFTGLIAQKTGRNKVCPCGSGKKAKKCCGADTKYYSRQPCDSETSEDRKRRFDGIK</sequence>
<gene>
    <name evidence="2" type="ORF">HMPREF1056_02501</name>
</gene>
<reference evidence="2 3" key="1">
    <citation type="submission" date="2012-02" db="EMBL/GenBank/DDBJ databases">
        <title>The Genome Sequence of Bacteroides fragilis CL07T12C05.</title>
        <authorList>
            <consortium name="The Broad Institute Genome Sequencing Platform"/>
            <person name="Earl A."/>
            <person name="Ward D."/>
            <person name="Feldgarden M."/>
            <person name="Gevers D."/>
            <person name="Zitomersky N.L."/>
            <person name="Coyne M.J."/>
            <person name="Comstock L.E."/>
            <person name="Young S.K."/>
            <person name="Zeng Q."/>
            <person name="Gargeya S."/>
            <person name="Fitzgerald M."/>
            <person name="Haas B."/>
            <person name="Abouelleil A."/>
            <person name="Alvarado L."/>
            <person name="Arachchi H.M."/>
            <person name="Berlin A."/>
            <person name="Chapman S.B."/>
            <person name="Gearin G."/>
            <person name="Goldberg J."/>
            <person name="Griggs A."/>
            <person name="Gujja S."/>
            <person name="Hansen M."/>
            <person name="Heiman D."/>
            <person name="Howarth C."/>
            <person name="Larimer J."/>
            <person name="Lui A."/>
            <person name="MacDonald P.J.P."/>
            <person name="McCowen C."/>
            <person name="Montmayeur A."/>
            <person name="Murphy C."/>
            <person name="Neiman D."/>
            <person name="Pearson M."/>
            <person name="Priest M."/>
            <person name="Roberts A."/>
            <person name="Saif S."/>
            <person name="Shea T."/>
            <person name="Sisk P."/>
            <person name="Stolte C."/>
            <person name="Sykes S."/>
            <person name="Wortman J."/>
            <person name="Nusbaum C."/>
            <person name="Birren B."/>
        </authorList>
    </citation>
    <scope>NUCLEOTIDE SEQUENCE [LARGE SCALE GENOMIC DNA]</scope>
    <source>
        <strain evidence="2 3">CL07T12C05</strain>
    </source>
</reference>
<evidence type="ECO:0000313" key="3">
    <source>
        <dbReference type="Proteomes" id="UP000003879"/>
    </source>
</evidence>
<organism evidence="2 3">
    <name type="scientific">Bacteroides fragilis CL07T12C05</name>
    <dbReference type="NCBI Taxonomy" id="997883"/>
    <lineage>
        <taxon>Bacteria</taxon>
        <taxon>Pseudomonadati</taxon>
        <taxon>Bacteroidota</taxon>
        <taxon>Bacteroidia</taxon>
        <taxon>Bacteroidales</taxon>
        <taxon>Bacteroidaceae</taxon>
        <taxon>Bacteroides</taxon>
    </lineage>
</organism>
<proteinExistence type="predicted"/>
<evidence type="ECO:0000313" key="2">
    <source>
        <dbReference type="EMBL" id="EIY96613.1"/>
    </source>
</evidence>
<accession>A0A0E2AQQ5</accession>
<evidence type="ECO:0000256" key="1">
    <source>
        <dbReference type="SAM" id="MobiDB-lite"/>
    </source>
</evidence>
<dbReference type="EMBL" id="AGXN01000012">
    <property type="protein sequence ID" value="EIY96613.1"/>
    <property type="molecule type" value="Genomic_DNA"/>
</dbReference>
<dbReference type="Gene3D" id="3.10.450.50">
    <property type="match status" value="1"/>
</dbReference>
<dbReference type="RefSeq" id="WP_005793864.1">
    <property type="nucleotide sequence ID" value="NZ_JH724215.1"/>
</dbReference>
<protein>
    <submittedName>
        <fullName evidence="2">Protein translocase subunit secA</fullName>
    </submittedName>
</protein>
<name>A0A0E2AQQ5_BACFG</name>